<feature type="region of interest" description="Disordered" evidence="12">
    <location>
        <begin position="1012"/>
        <end position="1046"/>
    </location>
</feature>
<dbReference type="Pfam" id="PF00093">
    <property type="entry name" value="VWC"/>
    <property type="match status" value="1"/>
</dbReference>
<keyword evidence="13" id="KW-0812">Transmembrane</keyword>
<evidence type="ECO:0000313" key="15">
    <source>
        <dbReference type="EMBL" id="KAK2851665.1"/>
    </source>
</evidence>
<name>A0AA88SVA4_CHASR</name>
<comment type="caution">
    <text evidence="15">The sequence shown here is derived from an EMBL/GenBank/DDBJ whole genome shotgun (WGS) entry which is preliminary data.</text>
</comment>
<dbReference type="FunFam" id="2.60.120.1000:FF:000001">
    <property type="entry name" value="Collagen alpha-1 type I chain"/>
    <property type="match status" value="1"/>
</dbReference>
<reference evidence="15" key="1">
    <citation type="submission" date="2023-07" db="EMBL/GenBank/DDBJ databases">
        <title>Chromosome-level Genome Assembly of Striped Snakehead (Channa striata).</title>
        <authorList>
            <person name="Liu H."/>
        </authorList>
    </citation>
    <scope>NUCLEOTIDE SEQUENCE</scope>
    <source>
        <strain evidence="15">Gz</strain>
        <tissue evidence="15">Muscle</tissue>
    </source>
</reference>
<keyword evidence="9" id="KW-1015">Disulfide bond</keyword>
<evidence type="ECO:0000256" key="5">
    <source>
        <dbReference type="ARBA" id="ARBA00022729"/>
    </source>
</evidence>
<keyword evidence="13" id="KW-1133">Transmembrane helix</keyword>
<evidence type="ECO:0000256" key="3">
    <source>
        <dbReference type="ARBA" id="ARBA00022530"/>
    </source>
</evidence>
<evidence type="ECO:0000259" key="14">
    <source>
        <dbReference type="PROSITE" id="PS51461"/>
    </source>
</evidence>
<keyword evidence="10" id="KW-0325">Glycoprotein</keyword>
<dbReference type="SUPFAM" id="SSF57603">
    <property type="entry name" value="FnI-like domain"/>
    <property type="match status" value="1"/>
</dbReference>
<dbReference type="GO" id="GO:0005581">
    <property type="term" value="C:collagen trimer"/>
    <property type="evidence" value="ECO:0007669"/>
    <property type="project" value="UniProtKB-KW"/>
</dbReference>
<dbReference type="Gene3D" id="2.60.120.1000">
    <property type="match status" value="1"/>
</dbReference>
<dbReference type="GO" id="GO:0005201">
    <property type="term" value="F:extracellular matrix structural constituent"/>
    <property type="evidence" value="ECO:0007669"/>
    <property type="project" value="InterPro"/>
</dbReference>
<dbReference type="Proteomes" id="UP001187415">
    <property type="component" value="Unassembled WGS sequence"/>
</dbReference>
<keyword evidence="5" id="KW-0732">Signal</keyword>
<dbReference type="GO" id="GO:0046872">
    <property type="term" value="F:metal ion binding"/>
    <property type="evidence" value="ECO:0007669"/>
    <property type="project" value="UniProtKB-KW"/>
</dbReference>
<organism evidence="15 16">
    <name type="scientific">Channa striata</name>
    <name type="common">Snakehead murrel</name>
    <name type="synonym">Ophicephalus striatus</name>
    <dbReference type="NCBI Taxonomy" id="64152"/>
    <lineage>
        <taxon>Eukaryota</taxon>
        <taxon>Metazoa</taxon>
        <taxon>Chordata</taxon>
        <taxon>Craniata</taxon>
        <taxon>Vertebrata</taxon>
        <taxon>Euteleostomi</taxon>
        <taxon>Actinopterygii</taxon>
        <taxon>Neopterygii</taxon>
        <taxon>Teleostei</taxon>
        <taxon>Neoteleostei</taxon>
        <taxon>Acanthomorphata</taxon>
        <taxon>Anabantaria</taxon>
        <taxon>Anabantiformes</taxon>
        <taxon>Channoidei</taxon>
        <taxon>Channidae</taxon>
        <taxon>Channa</taxon>
    </lineage>
</organism>
<dbReference type="PROSITE" id="PS51461">
    <property type="entry name" value="NC1_FIB"/>
    <property type="match status" value="1"/>
</dbReference>
<keyword evidence="4" id="KW-0479">Metal-binding</keyword>
<evidence type="ECO:0000256" key="10">
    <source>
        <dbReference type="ARBA" id="ARBA00023180"/>
    </source>
</evidence>
<keyword evidence="13" id="KW-0472">Membrane</keyword>
<proteinExistence type="predicted"/>
<evidence type="ECO:0000313" key="16">
    <source>
        <dbReference type="Proteomes" id="UP001187415"/>
    </source>
</evidence>
<accession>A0AA88SVA4</accession>
<dbReference type="InterPro" id="IPR000885">
    <property type="entry name" value="Fib_collagen_C"/>
</dbReference>
<evidence type="ECO:0000256" key="13">
    <source>
        <dbReference type="SAM" id="Phobius"/>
    </source>
</evidence>
<dbReference type="EMBL" id="JAUPFM010000005">
    <property type="protein sequence ID" value="KAK2851665.1"/>
    <property type="molecule type" value="Genomic_DNA"/>
</dbReference>
<evidence type="ECO:0000256" key="7">
    <source>
        <dbReference type="ARBA" id="ARBA00022837"/>
    </source>
</evidence>
<keyword evidence="3" id="KW-0272">Extracellular matrix</keyword>
<dbReference type="Pfam" id="PF01410">
    <property type="entry name" value="COLFI"/>
    <property type="match status" value="1"/>
</dbReference>
<keyword evidence="16" id="KW-1185">Reference proteome</keyword>
<keyword evidence="11" id="KW-0379">Hydroxylation</keyword>
<dbReference type="SMART" id="SM00038">
    <property type="entry name" value="COLFI"/>
    <property type="match status" value="1"/>
</dbReference>
<keyword evidence="2" id="KW-0964">Secreted</keyword>
<feature type="transmembrane region" description="Helical" evidence="13">
    <location>
        <begin position="812"/>
        <end position="836"/>
    </location>
</feature>
<dbReference type="SMART" id="SM00214">
    <property type="entry name" value="VWC"/>
    <property type="match status" value="1"/>
</dbReference>
<evidence type="ECO:0000256" key="4">
    <source>
        <dbReference type="ARBA" id="ARBA00022723"/>
    </source>
</evidence>
<dbReference type="Gene3D" id="2.10.70.10">
    <property type="entry name" value="Complement Module, domain 1"/>
    <property type="match status" value="1"/>
</dbReference>
<feature type="transmembrane region" description="Helical" evidence="13">
    <location>
        <begin position="754"/>
        <end position="771"/>
    </location>
</feature>
<evidence type="ECO:0000256" key="9">
    <source>
        <dbReference type="ARBA" id="ARBA00023157"/>
    </source>
</evidence>
<evidence type="ECO:0000256" key="11">
    <source>
        <dbReference type="ARBA" id="ARBA00023278"/>
    </source>
</evidence>
<evidence type="ECO:0000256" key="1">
    <source>
        <dbReference type="ARBA" id="ARBA00004613"/>
    </source>
</evidence>
<feature type="transmembrane region" description="Helical" evidence="13">
    <location>
        <begin position="659"/>
        <end position="682"/>
    </location>
</feature>
<protein>
    <recommendedName>
        <fullName evidence="14">Fibrillar collagen NC1 domain-containing protein</fullName>
    </recommendedName>
</protein>
<keyword evidence="6" id="KW-0677">Repeat</keyword>
<comment type="subcellular location">
    <subcellularLocation>
        <location evidence="1">Secreted</location>
    </subcellularLocation>
</comment>
<keyword evidence="7" id="KW-0106">Calcium</keyword>
<dbReference type="GO" id="GO:0005576">
    <property type="term" value="C:extracellular region"/>
    <property type="evidence" value="ECO:0007669"/>
    <property type="project" value="UniProtKB-SubCell"/>
</dbReference>
<sequence length="1299" mass="146461">MSLSSHCFSFLPWPPATHPLPATPEEAGGCIQDGQQYNDKDVWKPEPCRICVCDSGAVLCDEIICEEVKEAPQVSKDNVEKLVLRVIREILDLEEETVSLAPPETPGPLDHLDHQGLEGVLWVHVVPPDRLELLGHKASKVPLERLESQVQLDRWDLVDHLDLLENQEVMVSLANLANPVSVDLQGLRELVDSLEPLDFLESRDTEVILVWMELRERTVLQEPRVKLVPLVRTVLLDPWAHVVCLVRGDVLELLELLELVEMMACLVPLAHLDLLVLPELLASQGLQEPREKQVLLVPVDLRAHRDPVERVVPQDPLDLPEHRETLVPMVFLELKGLLVLLVLLVLLDSLAPVAHLDHKAQQDLLGQRDSLETLGFLDSKEKLGLRESLDLLVLKVPQAPLVKKEREVPEESLELQDQLDLQEREEPLVTEVSLVRMVLLVLRVPLVTVVFLVLVVLKVLLETLDAQESLVSPEPEASLVVLEMLVLKAKLAPLDCLEKMVKLVLLDLLALLDLLEREENKDSLDPLASRDFLDLLVPQERLENLEIRVFLERPELLVLLDLEVNVASLVRGVVLELRVFRDHVDFLEHPEPMGQREPLAQLVLPDLRDPPASRVCLEREELVESQDLRETEVTMVRRDLRELLERMVQEVRLDLLDPLVLLALEVLLVTVVSLVLLGLLALQDLPVQMVNLVPRERLVREDRRERLALLDLRDHLGPLDLWDLLVYLDLKELVVLRELLVPLVFLVLLEELDLLVLMVTQVLLALLVLLVKMGQKVLVVMLVPQEDMETLGFADPLANKERRESLERMENLVLMGLQVLRVWLDPVVLLVCLVNVEREAFLVSLDLLVRLDQMDLLEGMELLESRESEVTLVLLVPLEPLVLLVLLDLLDPSASRETEERLVRKDLQDLLDLLVLEELLDPKDHVEIKERLVKLERGDRRVTVASLVCRVFLDLLAHQEMLELPDLQDQVVLRDHQDQLDLLGKMDPTDSLVPLDHPDLVDALENLVLLYGPPGNPGPPGPPGPPGSGIDMSAFAGLGQTEKSPDPLRYMRADEASSSLRQHDVEVDSTLKTLNSQIENLLSPDGSQKNPARSCRDLKLCHPEWKSGNYWVDPNIGSTADAIKVFCNMETGETCVYPSIANVPKKNWWTSKSKDRKHVWFGETMNGGFHFSYAQEGPAANAASVQLTFLRLLSTEASQNITYHCKNSIAYMDQTTGNLKKALLLQGSNDVEIRAEGNSRFTYSVLEDGCKKHTGRWGKTVIEYKTQKTSRLPIVDIAPMDIGEADQEFGVDVGAVCFL</sequence>
<feature type="domain" description="Fibrillar collagen NC1" evidence="14">
    <location>
        <begin position="1065"/>
        <end position="1299"/>
    </location>
</feature>
<dbReference type="InterPro" id="IPR001007">
    <property type="entry name" value="VWF_dom"/>
</dbReference>
<keyword evidence="8" id="KW-0176">Collagen</keyword>
<evidence type="ECO:0000256" key="12">
    <source>
        <dbReference type="SAM" id="MobiDB-lite"/>
    </source>
</evidence>
<evidence type="ECO:0000256" key="6">
    <source>
        <dbReference type="ARBA" id="ARBA00022737"/>
    </source>
</evidence>
<feature type="transmembrane region" description="Helical" evidence="13">
    <location>
        <begin position="437"/>
        <end position="461"/>
    </location>
</feature>
<feature type="compositionally biased region" description="Pro residues" evidence="12">
    <location>
        <begin position="1014"/>
        <end position="1026"/>
    </location>
</feature>
<evidence type="ECO:0000256" key="8">
    <source>
        <dbReference type="ARBA" id="ARBA00023119"/>
    </source>
</evidence>
<dbReference type="FunFam" id="2.10.70.10:FF:000013">
    <property type="entry name" value="Collagen, type I, alpha 1"/>
    <property type="match status" value="1"/>
</dbReference>
<gene>
    <name evidence="15" type="ORF">Q5P01_007941</name>
</gene>
<evidence type="ECO:0000256" key="2">
    <source>
        <dbReference type="ARBA" id="ARBA00022525"/>
    </source>
</evidence>